<organism evidence="3 4">
    <name type="scientific">Azotobacter bryophylli</name>
    <dbReference type="NCBI Taxonomy" id="1986537"/>
    <lineage>
        <taxon>Bacteria</taxon>
        <taxon>Pseudomonadati</taxon>
        <taxon>Pseudomonadota</taxon>
        <taxon>Gammaproteobacteria</taxon>
        <taxon>Pseudomonadales</taxon>
        <taxon>Pseudomonadaceae</taxon>
        <taxon>Azotobacter</taxon>
    </lineage>
</organism>
<dbReference type="EMBL" id="JBHRSJ010000004">
    <property type="protein sequence ID" value="MFC2971141.1"/>
    <property type="molecule type" value="Genomic_DNA"/>
</dbReference>
<sequence>MGRAAGAAGGHRRAPRAAALDKKALSIRPQPAQGADARHRDKPQPAPRGRAGAPGRGCPDWPRSLQRGRPRSRAELHYRSRVSAAPALWLIVVDASASTRRHGALRRAKGLLAELLEQARRRRVALALLQADGARPRWFCQGQRAPQAARRWLEQLGAGGGTPLSAALAEADAWLARRRRSHPGERQQLWLLTDGRLRALPAVPAAACPALLIDIESGPLRLGLARALAEALGAEYRHIDELTLL</sequence>
<comment type="caution">
    <text evidence="3">The sequence shown here is derived from an EMBL/GenBank/DDBJ whole genome shotgun (WGS) entry which is preliminary data.</text>
</comment>
<evidence type="ECO:0000259" key="2">
    <source>
        <dbReference type="Pfam" id="PF13519"/>
    </source>
</evidence>
<feature type="region of interest" description="Disordered" evidence="1">
    <location>
        <begin position="1"/>
        <end position="73"/>
    </location>
</feature>
<reference evidence="4" key="1">
    <citation type="journal article" date="2019" name="Int. J. Syst. Evol. Microbiol.">
        <title>The Global Catalogue of Microorganisms (GCM) 10K type strain sequencing project: providing services to taxonomists for standard genome sequencing and annotation.</title>
        <authorList>
            <consortium name="The Broad Institute Genomics Platform"/>
            <consortium name="The Broad Institute Genome Sequencing Center for Infectious Disease"/>
            <person name="Wu L."/>
            <person name="Ma J."/>
        </authorList>
    </citation>
    <scope>NUCLEOTIDE SEQUENCE [LARGE SCALE GENOMIC DNA]</scope>
    <source>
        <strain evidence="4">KCTC 62195</strain>
    </source>
</reference>
<dbReference type="InterPro" id="IPR036465">
    <property type="entry name" value="vWFA_dom_sf"/>
</dbReference>
<dbReference type="PANTHER" id="PTHR35023">
    <property type="entry name" value="CHELATASE-RELATED"/>
    <property type="match status" value="1"/>
</dbReference>
<feature type="compositionally biased region" description="Low complexity" evidence="1">
    <location>
        <begin position="47"/>
        <end position="57"/>
    </location>
</feature>
<dbReference type="InterPro" id="IPR052989">
    <property type="entry name" value="Mg-chelatase_DI-like"/>
</dbReference>
<dbReference type="Proteomes" id="UP001595457">
    <property type="component" value="Unassembled WGS sequence"/>
</dbReference>
<name>A0ABV7AQQ2_9GAMM</name>
<dbReference type="SUPFAM" id="SSF53300">
    <property type="entry name" value="vWA-like"/>
    <property type="match status" value="1"/>
</dbReference>
<dbReference type="PANTHER" id="PTHR35023:SF1">
    <property type="entry name" value="MG-PROTOPORPHYRIN IX CHELATASE"/>
    <property type="match status" value="1"/>
</dbReference>
<dbReference type="Gene3D" id="3.40.50.410">
    <property type="entry name" value="von Willebrand factor, type A domain"/>
    <property type="match status" value="1"/>
</dbReference>
<accession>A0ABV7AQQ2</accession>
<dbReference type="InterPro" id="IPR002035">
    <property type="entry name" value="VWF_A"/>
</dbReference>
<gene>
    <name evidence="3" type="ORF">ACFOJE_02780</name>
</gene>
<keyword evidence="4" id="KW-1185">Reference proteome</keyword>
<feature type="domain" description="VWFA" evidence="2">
    <location>
        <begin position="90"/>
        <end position="195"/>
    </location>
</feature>
<proteinExistence type="predicted"/>
<protein>
    <submittedName>
        <fullName evidence="3">VWA domain-containing protein</fullName>
    </submittedName>
</protein>
<evidence type="ECO:0000256" key="1">
    <source>
        <dbReference type="SAM" id="MobiDB-lite"/>
    </source>
</evidence>
<evidence type="ECO:0000313" key="3">
    <source>
        <dbReference type="EMBL" id="MFC2971141.1"/>
    </source>
</evidence>
<evidence type="ECO:0000313" key="4">
    <source>
        <dbReference type="Proteomes" id="UP001595457"/>
    </source>
</evidence>
<dbReference type="RefSeq" id="WP_377812724.1">
    <property type="nucleotide sequence ID" value="NZ_JBHRSJ010000004.1"/>
</dbReference>
<dbReference type="Pfam" id="PF13519">
    <property type="entry name" value="VWA_2"/>
    <property type="match status" value="1"/>
</dbReference>